<feature type="domain" description="H-type lectin" evidence="1">
    <location>
        <begin position="19"/>
        <end position="59"/>
    </location>
</feature>
<evidence type="ECO:0000313" key="2">
    <source>
        <dbReference type="EMBL" id="CAD8196085.1"/>
    </source>
</evidence>
<dbReference type="Proteomes" id="UP000683925">
    <property type="component" value="Unassembled WGS sequence"/>
</dbReference>
<accession>A0A8S1X5K2</accession>
<keyword evidence="3" id="KW-1185">Reference proteome</keyword>
<dbReference type="OMA" id="WANCVIL"/>
<dbReference type="AlphaFoldDB" id="A0A8S1X5K2"/>
<comment type="caution">
    <text evidence="2">The sequence shown here is derived from an EMBL/GenBank/DDBJ whole genome shotgun (WGS) entry which is preliminary data.</text>
</comment>
<name>A0A8S1X5K2_PAROT</name>
<sequence>MKHVGANYPNFNCKNQNQFTIAFNYPFDNIPQVFLVLDHLGVTVKTDFRIQIEDVTKLSEIYQITQDFRLNAVCLTGWANCVILKWYAIDDQRFQIVNAFNTIDLTQKKFQHKNKNVNTEIGLITLIRHNFDEINFNLTINEITSDDVTVSLVKVPADFPKLVQVGFQIILGPKEAFQNFFSNYSTNDLYNFLKGDKMHGLQLHLLEWDILTLML</sequence>
<evidence type="ECO:0000259" key="1">
    <source>
        <dbReference type="Pfam" id="PF09458"/>
    </source>
</evidence>
<proteinExistence type="predicted"/>
<dbReference type="EMBL" id="CAJJDP010000110">
    <property type="protein sequence ID" value="CAD8196085.1"/>
    <property type="molecule type" value="Genomic_DNA"/>
</dbReference>
<reference evidence="2" key="1">
    <citation type="submission" date="2021-01" db="EMBL/GenBank/DDBJ databases">
        <authorList>
            <consortium name="Genoscope - CEA"/>
            <person name="William W."/>
        </authorList>
    </citation>
    <scope>NUCLEOTIDE SEQUENCE</scope>
</reference>
<organism evidence="2 3">
    <name type="scientific">Paramecium octaurelia</name>
    <dbReference type="NCBI Taxonomy" id="43137"/>
    <lineage>
        <taxon>Eukaryota</taxon>
        <taxon>Sar</taxon>
        <taxon>Alveolata</taxon>
        <taxon>Ciliophora</taxon>
        <taxon>Intramacronucleata</taxon>
        <taxon>Oligohymenophorea</taxon>
        <taxon>Peniculida</taxon>
        <taxon>Parameciidae</taxon>
        <taxon>Paramecium</taxon>
    </lineage>
</organism>
<evidence type="ECO:0000313" key="3">
    <source>
        <dbReference type="Proteomes" id="UP000683925"/>
    </source>
</evidence>
<protein>
    <recommendedName>
        <fullName evidence="1">H-type lectin domain-containing protein</fullName>
    </recommendedName>
</protein>
<gene>
    <name evidence="2" type="ORF">POCTA_138.1.T1100202</name>
</gene>
<dbReference type="InterPro" id="IPR019019">
    <property type="entry name" value="H-type_lectin_domain"/>
</dbReference>
<dbReference type="Pfam" id="PF09458">
    <property type="entry name" value="H_lectin"/>
    <property type="match status" value="1"/>
</dbReference>
<dbReference type="GO" id="GO:0030246">
    <property type="term" value="F:carbohydrate binding"/>
    <property type="evidence" value="ECO:0007669"/>
    <property type="project" value="InterPro"/>
</dbReference>
<dbReference type="GO" id="GO:0007155">
    <property type="term" value="P:cell adhesion"/>
    <property type="evidence" value="ECO:0007669"/>
    <property type="project" value="InterPro"/>
</dbReference>